<dbReference type="InterPro" id="IPR032675">
    <property type="entry name" value="LRR_dom_sf"/>
</dbReference>
<evidence type="ECO:0000256" key="4">
    <source>
        <dbReference type="ARBA" id="ARBA00022737"/>
    </source>
</evidence>
<evidence type="ECO:0000256" key="2">
    <source>
        <dbReference type="ARBA" id="ARBA00022614"/>
    </source>
</evidence>
<keyword evidence="4" id="KW-0677">Repeat</keyword>
<feature type="transmembrane region" description="Helical" evidence="5">
    <location>
        <begin position="7"/>
        <end position="28"/>
    </location>
</feature>
<dbReference type="PROSITE" id="PS51450">
    <property type="entry name" value="LRR"/>
    <property type="match status" value="2"/>
</dbReference>
<dbReference type="PANTHER" id="PTHR24373">
    <property type="entry name" value="SLIT RELATED LEUCINE-RICH REPEAT NEURONAL PROTEIN"/>
    <property type="match status" value="1"/>
</dbReference>
<evidence type="ECO:0000313" key="8">
    <source>
        <dbReference type="Proteomes" id="UP001634394"/>
    </source>
</evidence>
<gene>
    <name evidence="7" type="ORF">ACJMK2_039147</name>
</gene>
<dbReference type="Proteomes" id="UP001634394">
    <property type="component" value="Unassembled WGS sequence"/>
</dbReference>
<keyword evidence="5" id="KW-0472">Membrane</keyword>
<dbReference type="SUPFAM" id="SSF52058">
    <property type="entry name" value="L domain-like"/>
    <property type="match status" value="1"/>
</dbReference>
<dbReference type="EMBL" id="JBJQND010000007">
    <property type="protein sequence ID" value="KAL3871130.1"/>
    <property type="molecule type" value="Genomic_DNA"/>
</dbReference>
<keyword evidence="5" id="KW-0812">Transmembrane</keyword>
<dbReference type="InterPro" id="IPR035897">
    <property type="entry name" value="Toll_tir_struct_dom_sf"/>
</dbReference>
<proteinExistence type="inferred from homology"/>
<dbReference type="AlphaFoldDB" id="A0ABD3WB48"/>
<dbReference type="InterPro" id="IPR050328">
    <property type="entry name" value="Dev_Immune_Receptor"/>
</dbReference>
<evidence type="ECO:0000259" key="6">
    <source>
        <dbReference type="PROSITE" id="PS50104"/>
    </source>
</evidence>
<dbReference type="InterPro" id="IPR003591">
    <property type="entry name" value="Leu-rich_rpt_typical-subtyp"/>
</dbReference>
<dbReference type="Pfam" id="PF13855">
    <property type="entry name" value="LRR_8"/>
    <property type="match status" value="1"/>
</dbReference>
<keyword evidence="3" id="KW-0732">Signal</keyword>
<keyword evidence="5" id="KW-1133">Transmembrane helix</keyword>
<dbReference type="InterPro" id="IPR031635">
    <property type="entry name" value="NTRK_LRRCT"/>
</dbReference>
<evidence type="ECO:0000256" key="1">
    <source>
        <dbReference type="ARBA" id="ARBA00009634"/>
    </source>
</evidence>
<comment type="similarity">
    <text evidence="1">Belongs to the Toll-like receptor family.</text>
</comment>
<feature type="domain" description="TIR" evidence="6">
    <location>
        <begin position="584"/>
        <end position="735"/>
    </location>
</feature>
<dbReference type="InterPro" id="IPR001611">
    <property type="entry name" value="Leu-rich_rpt"/>
</dbReference>
<dbReference type="Gene3D" id="3.80.10.10">
    <property type="entry name" value="Ribonuclease Inhibitor"/>
    <property type="match status" value="2"/>
</dbReference>
<dbReference type="SUPFAM" id="SSF52200">
    <property type="entry name" value="Toll/Interleukin receptor TIR domain"/>
    <property type="match status" value="1"/>
</dbReference>
<dbReference type="Pfam" id="PF16920">
    <property type="entry name" value="LRRCT_2"/>
    <property type="match status" value="1"/>
</dbReference>
<dbReference type="PANTHER" id="PTHR24373:SF275">
    <property type="entry name" value="TIR DOMAIN-CONTAINING PROTEIN"/>
    <property type="match status" value="1"/>
</dbReference>
<accession>A0ABD3WB48</accession>
<sequence>MPDEMRTLIVISTTKFHICLIAVMLMLLQWSDSTMYVPWVPRNGTAMNLFCPSSCETDKTRSPEQCCCCEARSCSELNHPLCHETISDLHLEYISTDGQSILIQDSKTNATDYSRIRHINGVMTLFPTNLKDFINLKYADFTRNRISEISNISFLLDISELILNFNFITHISNQTFLGLSNLRTVQMSNNRIKDIDPNTLLRAELNIFNFDVSNNFITELDVTILFPEGPLCEVNLNNNPVHSIVNKNGFVFDTNKIHGPGYIMMKNNSLTSLPNLTAVGLGDYSDFFKGVTFQGVFLGRQNIECDCALIPYFLQIPDGTLKKFISDLDKIVCSSPAELNGIHLMDIYESKQFDKLVCNIDTDCPSKCHCYDHQSRKRVVVDCSNLTMTEMPHLLPVGYWGNTAIDLLLGYNSISALEKRHYLNDIAFLDMTGNNIKYIDGDALISMKLGISLVIPDNTIETLPKEFQHLNPNNLYIGDDYLKCSCELLWAENWQKYKLLNKTRTLFCLYENNKIPVDSMSTVLTTCETKLSRIPTETWICIGIIIPLLGAAFSLYMFYYEVFIVYRRCMFHLRKRTFVTCFEDMDTIFICSDECNTEAFEWTVHNLNPYLKAEGFKTTIPWLDFDPGGSREKSTIQAINDSNTFIVILSINQTNIDDEERRSDTYFDYEFEVLWNDFVSNSMKQIILVNFDQLESKDVENRRMRALARVGRVADFHDRENVLLTKIRKRLSTLSKITRRLFVKPIERNDRSVSNLFCNKEKVSEENIIFAESKDRNPFRSLDTEQTCTSLYASKTTHLSPTCKDSIHGGKKHTGEICARNLAGEYNVFKRLTMPHKASCNHLHRRCYTGNLASHELVNSN</sequence>
<reference evidence="7 8" key="1">
    <citation type="submission" date="2024-11" db="EMBL/GenBank/DDBJ databases">
        <title>Chromosome-level genome assembly of the freshwater bivalve Anodonta woodiana.</title>
        <authorList>
            <person name="Chen X."/>
        </authorList>
    </citation>
    <scope>NUCLEOTIDE SEQUENCE [LARGE SCALE GENOMIC DNA]</scope>
    <source>
        <strain evidence="7">MN2024</strain>
        <tissue evidence="7">Gills</tissue>
    </source>
</reference>
<dbReference type="InterPro" id="IPR000157">
    <property type="entry name" value="TIR_dom"/>
</dbReference>
<evidence type="ECO:0000256" key="3">
    <source>
        <dbReference type="ARBA" id="ARBA00022729"/>
    </source>
</evidence>
<keyword evidence="2" id="KW-0433">Leucine-rich repeat</keyword>
<evidence type="ECO:0000256" key="5">
    <source>
        <dbReference type="SAM" id="Phobius"/>
    </source>
</evidence>
<keyword evidence="8" id="KW-1185">Reference proteome</keyword>
<name>A0ABD3WB48_SINWO</name>
<comment type="caution">
    <text evidence="7">The sequence shown here is derived from an EMBL/GenBank/DDBJ whole genome shotgun (WGS) entry which is preliminary data.</text>
</comment>
<evidence type="ECO:0000313" key="7">
    <source>
        <dbReference type="EMBL" id="KAL3871130.1"/>
    </source>
</evidence>
<dbReference type="Gene3D" id="3.40.50.10140">
    <property type="entry name" value="Toll/interleukin-1 receptor homology (TIR) domain"/>
    <property type="match status" value="1"/>
</dbReference>
<organism evidence="7 8">
    <name type="scientific">Sinanodonta woodiana</name>
    <name type="common">Chinese pond mussel</name>
    <name type="synonym">Anodonta woodiana</name>
    <dbReference type="NCBI Taxonomy" id="1069815"/>
    <lineage>
        <taxon>Eukaryota</taxon>
        <taxon>Metazoa</taxon>
        <taxon>Spiralia</taxon>
        <taxon>Lophotrochozoa</taxon>
        <taxon>Mollusca</taxon>
        <taxon>Bivalvia</taxon>
        <taxon>Autobranchia</taxon>
        <taxon>Heteroconchia</taxon>
        <taxon>Palaeoheterodonta</taxon>
        <taxon>Unionida</taxon>
        <taxon>Unionoidea</taxon>
        <taxon>Unionidae</taxon>
        <taxon>Unioninae</taxon>
        <taxon>Sinanodonta</taxon>
    </lineage>
</organism>
<feature type="transmembrane region" description="Helical" evidence="5">
    <location>
        <begin position="542"/>
        <end position="566"/>
    </location>
</feature>
<dbReference type="PROSITE" id="PS50104">
    <property type="entry name" value="TIR"/>
    <property type="match status" value="1"/>
</dbReference>
<protein>
    <recommendedName>
        <fullName evidence="6">TIR domain-containing protein</fullName>
    </recommendedName>
</protein>
<dbReference type="SMART" id="SM00369">
    <property type="entry name" value="LRR_TYP"/>
    <property type="match status" value="2"/>
</dbReference>